<dbReference type="EMBL" id="FMZA01000027">
    <property type="protein sequence ID" value="SDD01281.1"/>
    <property type="molecule type" value="Genomic_DNA"/>
</dbReference>
<evidence type="ECO:0000313" key="2">
    <source>
        <dbReference type="Proteomes" id="UP000199387"/>
    </source>
</evidence>
<accession>A0A1G6RA18</accession>
<protein>
    <recommendedName>
        <fullName evidence="3">Hydrolase</fullName>
    </recommendedName>
</protein>
<sequence length="121" mass="13845">MTLEKRKYYVALHSGEIMGELLQSPTEAAYQFEIEATDEEARQLNRLLRADSAADTKTFWDAHIPFLYYNQYGTNEGVDQSNQAIYEMVYQLGTPKTKQQIEALGLLETQKDSDDPEGPVY</sequence>
<evidence type="ECO:0000313" key="1">
    <source>
        <dbReference type="EMBL" id="SDD01281.1"/>
    </source>
</evidence>
<name>A0A1G6RA18_9BACL</name>
<dbReference type="STRING" id="1236220.SAMN04488112_1273"/>
<dbReference type="AlphaFoldDB" id="A0A1G6RA18"/>
<proteinExistence type="predicted"/>
<keyword evidence="2" id="KW-1185">Reference proteome</keyword>
<reference evidence="1 2" key="1">
    <citation type="submission" date="2016-10" db="EMBL/GenBank/DDBJ databases">
        <authorList>
            <person name="de Groot N.N."/>
        </authorList>
    </citation>
    <scope>NUCLEOTIDE SEQUENCE [LARGE SCALE GENOMIC DNA]</scope>
    <source>
        <strain evidence="1 2">DSM 45514</strain>
    </source>
</reference>
<gene>
    <name evidence="1" type="ORF">SAMN04488112_1273</name>
</gene>
<dbReference type="Proteomes" id="UP000199387">
    <property type="component" value="Unassembled WGS sequence"/>
</dbReference>
<organism evidence="1 2">
    <name type="scientific">Melghirimyces thermohalophilus</name>
    <dbReference type="NCBI Taxonomy" id="1236220"/>
    <lineage>
        <taxon>Bacteria</taxon>
        <taxon>Bacillati</taxon>
        <taxon>Bacillota</taxon>
        <taxon>Bacilli</taxon>
        <taxon>Bacillales</taxon>
        <taxon>Thermoactinomycetaceae</taxon>
        <taxon>Melghirimyces</taxon>
    </lineage>
</organism>
<evidence type="ECO:0008006" key="3">
    <source>
        <dbReference type="Google" id="ProtNLM"/>
    </source>
</evidence>